<feature type="transmembrane region" description="Helical" evidence="2">
    <location>
        <begin position="35"/>
        <end position="61"/>
    </location>
</feature>
<keyword evidence="2" id="KW-1133">Transmembrane helix</keyword>
<dbReference type="InterPro" id="IPR051203">
    <property type="entry name" value="Polysaccharide_Synthase-Rel"/>
</dbReference>
<proteinExistence type="inferred from homology"/>
<comment type="similarity">
    <text evidence="1">Belongs to the polysaccharide synthase family.</text>
</comment>
<dbReference type="Proteomes" id="UP001305702">
    <property type="component" value="Chromosome"/>
</dbReference>
<dbReference type="SUPFAM" id="SSF51735">
    <property type="entry name" value="NAD(P)-binding Rossmann-fold domains"/>
    <property type="match status" value="2"/>
</dbReference>
<sequence>MTYRQRFSLLILLDSTIVLTAIFFSRFLVNATFNVITLPVVVSSIVLLLSHHYFSFIYKLYKKAWEYASVGELLTIFKAVTFSILITATVQLLVVHEAFFRLLAVTWMIHMLLIGGSRFCWRVIRDTYTKQDPHMKRTMIIGAGAAGTMVARHLVRNQDSRLLPVAFIDDNAKKHNLDIMGIPVIGGVECIEKAVEEWNIDHIVIAIPSLSRKNLSAISQECAKTAAKTQILPMLEDLMTGKISVNQFRDVQVEDLLGREPVELDINGISESITGKVVLVTGAGGSIGSEICRQVAKFKPEKMILLGHGENSIYSIEMELKDLYAGTRIEFITEIADIQDAKRMMGVMNAHRPHVVYHAAAHKHVPLMERNPDEAIRNNVMGTMNVAQAASRCGVTTFVMISTDKAVNPTSVMGATKRLAEMMIQHMDKVSATRFVAVRFGNVLGSRGSVIPRFKQQIERGGPVSVTHPDMVRYFMTIPEASRLVIQAGSLARGGEIFVLDMGEPVKIVDLAKNLILLSGNSVEEIGIEFTGIRPGEKLFEELLKADEVHDKQVYPKIYIGKTAKLYIDEIEEILSTYPSLDKAALRTRLLDLANNRVKPAPQPKPMPIGLEGVLTV</sequence>
<dbReference type="Pfam" id="PF13727">
    <property type="entry name" value="CoA_binding_3"/>
    <property type="match status" value="1"/>
</dbReference>
<evidence type="ECO:0000256" key="2">
    <source>
        <dbReference type="SAM" id="Phobius"/>
    </source>
</evidence>
<feature type="transmembrane region" description="Helical" evidence="2">
    <location>
        <begin position="138"/>
        <end position="155"/>
    </location>
</feature>
<evidence type="ECO:0000256" key="1">
    <source>
        <dbReference type="ARBA" id="ARBA00007430"/>
    </source>
</evidence>
<keyword evidence="2" id="KW-0472">Membrane</keyword>
<feature type="transmembrane region" description="Helical" evidence="2">
    <location>
        <begin position="7"/>
        <end position="29"/>
    </location>
</feature>
<feature type="transmembrane region" description="Helical" evidence="2">
    <location>
        <begin position="73"/>
        <end position="93"/>
    </location>
</feature>
<gene>
    <name evidence="4" type="ORF">MJA45_06595</name>
</gene>
<dbReference type="PANTHER" id="PTHR43318">
    <property type="entry name" value="UDP-N-ACETYLGLUCOSAMINE 4,6-DEHYDRATASE"/>
    <property type="match status" value="1"/>
</dbReference>
<evidence type="ECO:0000313" key="5">
    <source>
        <dbReference type="Proteomes" id="UP001305702"/>
    </source>
</evidence>
<dbReference type="Pfam" id="PF02719">
    <property type="entry name" value="Polysacc_synt_2"/>
    <property type="match status" value="1"/>
</dbReference>
<protein>
    <submittedName>
        <fullName evidence="4">Nucleoside-diphosphate sugar epimerase/dehydratase</fullName>
    </submittedName>
</protein>
<keyword evidence="2" id="KW-0812">Transmembrane</keyword>
<evidence type="ECO:0000259" key="3">
    <source>
        <dbReference type="Pfam" id="PF02719"/>
    </source>
</evidence>
<dbReference type="CDD" id="cd05237">
    <property type="entry name" value="UDP_invert_4-6DH_SDR_e"/>
    <property type="match status" value="1"/>
</dbReference>
<dbReference type="InterPro" id="IPR036291">
    <property type="entry name" value="NAD(P)-bd_dom_sf"/>
</dbReference>
<feature type="domain" description="Polysaccharide biosynthesis protein CapD-like" evidence="3">
    <location>
        <begin position="278"/>
        <end position="561"/>
    </location>
</feature>
<dbReference type="EMBL" id="CP130318">
    <property type="protein sequence ID" value="WNQ12695.1"/>
    <property type="molecule type" value="Genomic_DNA"/>
</dbReference>
<keyword evidence="5" id="KW-1185">Reference proteome</keyword>
<name>A0AA96LIF1_9BACL</name>
<dbReference type="RefSeq" id="WP_315606473.1">
    <property type="nucleotide sequence ID" value="NZ_CP130318.1"/>
</dbReference>
<reference evidence="4 5" key="1">
    <citation type="submission" date="2022-02" db="EMBL/GenBank/DDBJ databases">
        <title>Paenibacillus sp. MBLB1776 Whole Genome Shotgun Sequencing.</title>
        <authorList>
            <person name="Hwang C.Y."/>
            <person name="Cho E.-S."/>
            <person name="Seo M.-J."/>
        </authorList>
    </citation>
    <scope>NUCLEOTIDE SEQUENCE [LARGE SCALE GENOMIC DNA]</scope>
    <source>
        <strain evidence="4 5">MBLB1776</strain>
    </source>
</reference>
<dbReference type="AlphaFoldDB" id="A0AA96LIF1"/>
<dbReference type="KEGG" id="paun:MJA45_06595"/>
<feature type="transmembrane region" description="Helical" evidence="2">
    <location>
        <begin position="99"/>
        <end position="117"/>
    </location>
</feature>
<dbReference type="InterPro" id="IPR003869">
    <property type="entry name" value="Polysac_CapD-like"/>
</dbReference>
<dbReference type="Gene3D" id="3.40.50.720">
    <property type="entry name" value="NAD(P)-binding Rossmann-like Domain"/>
    <property type="match status" value="2"/>
</dbReference>
<organism evidence="4 5">
    <name type="scientific">Paenibacillus aurantius</name>
    <dbReference type="NCBI Taxonomy" id="2918900"/>
    <lineage>
        <taxon>Bacteria</taxon>
        <taxon>Bacillati</taxon>
        <taxon>Bacillota</taxon>
        <taxon>Bacilli</taxon>
        <taxon>Bacillales</taxon>
        <taxon>Paenibacillaceae</taxon>
        <taxon>Paenibacillus</taxon>
    </lineage>
</organism>
<evidence type="ECO:0000313" key="4">
    <source>
        <dbReference type="EMBL" id="WNQ12695.1"/>
    </source>
</evidence>
<accession>A0AA96LIF1</accession>
<dbReference type="PANTHER" id="PTHR43318:SF1">
    <property type="entry name" value="POLYSACCHARIDE BIOSYNTHESIS PROTEIN EPSC-RELATED"/>
    <property type="match status" value="1"/>
</dbReference>